<dbReference type="PROSITE" id="PS51257">
    <property type="entry name" value="PROKAR_LIPOPROTEIN"/>
    <property type="match status" value="1"/>
</dbReference>
<evidence type="ECO:0008006" key="4">
    <source>
        <dbReference type="Google" id="ProtNLM"/>
    </source>
</evidence>
<dbReference type="EMBL" id="CP024201">
    <property type="protein sequence ID" value="ATQ41057.1"/>
    <property type="molecule type" value="Genomic_DNA"/>
</dbReference>
<keyword evidence="1" id="KW-0732">Signal</keyword>
<evidence type="ECO:0000313" key="3">
    <source>
        <dbReference type="Proteomes" id="UP000228945"/>
    </source>
</evidence>
<evidence type="ECO:0000313" key="2">
    <source>
        <dbReference type="EMBL" id="ATQ41057.1"/>
    </source>
</evidence>
<feature type="chain" id="PRO_5013743132" description="DUF1131 domain-containing protein" evidence="1">
    <location>
        <begin position="16"/>
        <end position="206"/>
    </location>
</feature>
<keyword evidence="3" id="KW-1185">Reference proteome</keyword>
<dbReference type="Gene3D" id="2.60.460.10">
    <property type="entry name" value="protein yfey like domain"/>
    <property type="match status" value="1"/>
</dbReference>
<accession>A0A2D2ASV6</accession>
<feature type="signal peptide" evidence="1">
    <location>
        <begin position="1"/>
        <end position="15"/>
    </location>
</feature>
<dbReference type="KEGG" id="cmb:CSW64_00860"/>
<dbReference type="InterPro" id="IPR038714">
    <property type="entry name" value="YfeY-like_sf"/>
</dbReference>
<protein>
    <recommendedName>
        <fullName evidence="4">DUF1131 domain-containing protein</fullName>
    </recommendedName>
</protein>
<proteinExistence type="predicted"/>
<organism evidence="2 3">
    <name type="scientific">Caulobacter mirabilis</name>
    <dbReference type="NCBI Taxonomy" id="69666"/>
    <lineage>
        <taxon>Bacteria</taxon>
        <taxon>Pseudomonadati</taxon>
        <taxon>Pseudomonadota</taxon>
        <taxon>Alphaproteobacteria</taxon>
        <taxon>Caulobacterales</taxon>
        <taxon>Caulobacteraceae</taxon>
        <taxon>Caulobacter</taxon>
    </lineage>
</organism>
<evidence type="ECO:0000256" key="1">
    <source>
        <dbReference type="SAM" id="SignalP"/>
    </source>
</evidence>
<gene>
    <name evidence="2" type="ORF">CSW64_00860</name>
</gene>
<reference evidence="2 3" key="1">
    <citation type="submission" date="2017-10" db="EMBL/GenBank/DDBJ databases">
        <title>Genome sequence of Caulobacter mirabilis FWC38.</title>
        <authorList>
            <person name="Fiebig A."/>
            <person name="Crosson S."/>
        </authorList>
    </citation>
    <scope>NUCLEOTIDE SEQUENCE [LARGE SCALE GENOMIC DNA]</scope>
    <source>
        <strain evidence="2 3">FWC 38</strain>
    </source>
</reference>
<dbReference type="RefSeq" id="WP_099620314.1">
    <property type="nucleotide sequence ID" value="NZ_CP024201.1"/>
</dbReference>
<sequence length="206" mass="21154">MKMPFVLAAAAVALAACGEASEPASAPAPKPAAPAAPALTAAGPFQATKTGVGAVTDQTRFDMGALEKAFPGARAETTFLVTPDNMVAVLSLSGENGLIVDVVEKNMLNRVGLINVLGGPVVGPGGEKIGALRSETSFTDAQCEAGKGQNYMTRTLCRRADDPNTTYVFKGKGPSAKIVAIRWLAPGEALPDASLAPVYNDGRKVR</sequence>
<dbReference type="Proteomes" id="UP000228945">
    <property type="component" value="Chromosome"/>
</dbReference>
<dbReference type="AlphaFoldDB" id="A0A2D2ASV6"/>
<name>A0A2D2ASV6_9CAUL</name>